<dbReference type="EMBL" id="PDOF01000002">
    <property type="protein sequence ID" value="PYZ96799.1"/>
    <property type="molecule type" value="Genomic_DNA"/>
</dbReference>
<dbReference type="Proteomes" id="UP000248066">
    <property type="component" value="Unassembled WGS sequence"/>
</dbReference>
<keyword evidence="2" id="KW-1185">Reference proteome</keyword>
<evidence type="ECO:0000313" key="1">
    <source>
        <dbReference type="EMBL" id="PYZ96799.1"/>
    </source>
</evidence>
<proteinExistence type="predicted"/>
<dbReference type="AlphaFoldDB" id="A0A2W0HJ15"/>
<comment type="caution">
    <text evidence="1">The sequence shown here is derived from an EMBL/GenBank/DDBJ whole genome shotgun (WGS) entry which is preliminary data.</text>
</comment>
<protein>
    <submittedName>
        <fullName evidence="1">Uncharacterized protein</fullName>
    </submittedName>
</protein>
<accession>A0A2W0HJ15</accession>
<organism evidence="1 2">
    <name type="scientific">Alteribacter lacisalsi</name>
    <dbReference type="NCBI Taxonomy" id="2045244"/>
    <lineage>
        <taxon>Bacteria</taxon>
        <taxon>Bacillati</taxon>
        <taxon>Bacillota</taxon>
        <taxon>Bacilli</taxon>
        <taxon>Bacillales</taxon>
        <taxon>Bacillaceae</taxon>
        <taxon>Alteribacter</taxon>
    </lineage>
</organism>
<gene>
    <name evidence="1" type="ORF">CR205_14050</name>
</gene>
<sequence length="67" mass="7740">MQFFSVHSHFFTSFSIPSSSLSFPFPVLHGLQSFKQEFRLEKEKWYTEPKTDSGGMITDDTHRTGGH</sequence>
<reference evidence="1 2" key="1">
    <citation type="submission" date="2017-10" db="EMBL/GenBank/DDBJ databases">
        <title>Bacillus sp. nov., a halophilic bacterium isolated from a Yangshapao Lake.</title>
        <authorList>
            <person name="Wang H."/>
        </authorList>
    </citation>
    <scope>NUCLEOTIDE SEQUENCE [LARGE SCALE GENOMIC DNA]</scope>
    <source>
        <strain evidence="1 2">YSP-3</strain>
    </source>
</reference>
<evidence type="ECO:0000313" key="2">
    <source>
        <dbReference type="Proteomes" id="UP000248066"/>
    </source>
</evidence>
<name>A0A2W0HJ15_9BACI</name>